<dbReference type="InterPro" id="IPR043472">
    <property type="entry name" value="Macro_dom-like"/>
</dbReference>
<dbReference type="PIRSF" id="PIRSF014899">
    <property type="entry name" value="UCP014899"/>
    <property type="match status" value="1"/>
</dbReference>
<dbReference type="PANTHER" id="PTHR35596">
    <property type="entry name" value="DUF2263 DOMAIN-CONTAINING PROTEIN"/>
    <property type="match status" value="1"/>
</dbReference>
<reference evidence="2" key="1">
    <citation type="journal article" date="2019" name="MBio">
        <title>Virus Genomes from Deep Sea Sediments Expand the Ocean Megavirome and Support Independent Origins of Viral Gigantism.</title>
        <authorList>
            <person name="Backstrom D."/>
            <person name="Yutin N."/>
            <person name="Jorgensen S.L."/>
            <person name="Dharamshi J."/>
            <person name="Homa F."/>
            <person name="Zaremba-Niedwiedzka K."/>
            <person name="Spang A."/>
            <person name="Wolf Y.I."/>
            <person name="Koonin E.V."/>
            <person name="Ettema T.J."/>
        </authorList>
    </citation>
    <scope>NUCLEOTIDE SEQUENCE</scope>
</reference>
<gene>
    <name evidence="2" type="ORF">LCMAC102_04660</name>
</gene>
<dbReference type="NCBIfam" id="TIGR02452">
    <property type="entry name" value="TIGR02452 family protein"/>
    <property type="match status" value="1"/>
</dbReference>
<dbReference type="EMBL" id="MK500334">
    <property type="protein sequence ID" value="QBK86669.1"/>
    <property type="molecule type" value="Genomic_DNA"/>
</dbReference>
<dbReference type="InterPro" id="IPR012664">
    <property type="entry name" value="CHP02452"/>
</dbReference>
<dbReference type="InterPro" id="IPR019261">
    <property type="entry name" value="PARG_cat_microbial"/>
</dbReference>
<protein>
    <recommendedName>
        <fullName evidence="1">Microbial-type PARG catalytic domain-containing protein</fullName>
    </recommendedName>
</protein>
<organism evidence="2">
    <name type="scientific">Marseillevirus LCMAC102</name>
    <dbReference type="NCBI Taxonomy" id="2506603"/>
    <lineage>
        <taxon>Viruses</taxon>
        <taxon>Varidnaviria</taxon>
        <taxon>Bamfordvirae</taxon>
        <taxon>Nucleocytoviricota</taxon>
        <taxon>Megaviricetes</taxon>
        <taxon>Pimascovirales</taxon>
        <taxon>Pimascovirales incertae sedis</taxon>
        <taxon>Marseilleviridae</taxon>
    </lineage>
</organism>
<name>A0A481YU87_9VIRU</name>
<dbReference type="SUPFAM" id="SSF52949">
    <property type="entry name" value="Macro domain-like"/>
    <property type="match status" value="1"/>
</dbReference>
<dbReference type="PANTHER" id="PTHR35596:SF1">
    <property type="entry name" value="MICROBIAL-TYPE PARG CATALYTIC DOMAIN-CONTAINING PROTEIN"/>
    <property type="match status" value="1"/>
</dbReference>
<feature type="domain" description="Microbial-type PARG catalytic" evidence="1">
    <location>
        <begin position="36"/>
        <end position="110"/>
    </location>
</feature>
<accession>A0A481YU87</accession>
<evidence type="ECO:0000259" key="1">
    <source>
        <dbReference type="Pfam" id="PF10021"/>
    </source>
</evidence>
<evidence type="ECO:0000313" key="2">
    <source>
        <dbReference type="EMBL" id="QBK86669.1"/>
    </source>
</evidence>
<proteinExistence type="predicted"/>
<dbReference type="Pfam" id="PF10021">
    <property type="entry name" value="PARG_cat_microb"/>
    <property type="match status" value="1"/>
</dbReference>
<dbReference type="Gene3D" id="3.40.220.10">
    <property type="entry name" value="Leucine Aminopeptidase, subunit E, domain 1"/>
    <property type="match status" value="1"/>
</dbReference>
<sequence length="234" mass="26649">MDVVKVWENIKTKCQDLVCLGETIVSHLDPTFDIDNFRKYDTTVSVVNDDTLDVALEHPNSLLLNMANPQTPGGYLQTIGAQEEDLFRRTDLHKYLDKSFYPLSNKALLSTKVRVFSFGLRQRYKLLSQENHVDIITCAAVKNKILGNTMNPKDISIMKIKIELLYQTAILHNYSTLILSAFGCGGFGCPPEHVSQLFKYVNNKYQGCIKNVIFAIFDDNHPHSNYDVFQKCFS</sequence>